<evidence type="ECO:0000313" key="2">
    <source>
        <dbReference type="EMBL" id="RNA06559.1"/>
    </source>
</evidence>
<reference evidence="2 3" key="1">
    <citation type="journal article" date="2018" name="Sci. Rep.">
        <title>Genomic signatures of local adaptation to the degree of environmental predictability in rotifers.</title>
        <authorList>
            <person name="Franch-Gras L."/>
            <person name="Hahn C."/>
            <person name="Garcia-Roger E.M."/>
            <person name="Carmona M.J."/>
            <person name="Serra M."/>
            <person name="Gomez A."/>
        </authorList>
    </citation>
    <scope>NUCLEOTIDE SEQUENCE [LARGE SCALE GENOMIC DNA]</scope>
    <source>
        <strain evidence="2">HYR1</strain>
    </source>
</reference>
<gene>
    <name evidence="2" type="ORF">BpHYR1_003313</name>
</gene>
<name>A0A3M7Q5N2_BRAPC</name>
<sequence length="81" mass="9368">MNYLTKSRTRQLPSNSRSKGAFNEKDPNQTLGHVKNCPSEMFEIKIFYLNDQLVKFVPKGSNFKESWDKAANCLKGNKRKN</sequence>
<keyword evidence="3" id="KW-1185">Reference proteome</keyword>
<feature type="region of interest" description="Disordered" evidence="1">
    <location>
        <begin position="1"/>
        <end position="33"/>
    </location>
</feature>
<evidence type="ECO:0000256" key="1">
    <source>
        <dbReference type="SAM" id="MobiDB-lite"/>
    </source>
</evidence>
<dbReference type="Proteomes" id="UP000276133">
    <property type="component" value="Unassembled WGS sequence"/>
</dbReference>
<dbReference type="AlphaFoldDB" id="A0A3M7Q5N2"/>
<dbReference type="EMBL" id="REGN01007349">
    <property type="protein sequence ID" value="RNA06559.1"/>
    <property type="molecule type" value="Genomic_DNA"/>
</dbReference>
<evidence type="ECO:0000313" key="3">
    <source>
        <dbReference type="Proteomes" id="UP000276133"/>
    </source>
</evidence>
<protein>
    <submittedName>
        <fullName evidence="2">Uncharacterized protein</fullName>
    </submittedName>
</protein>
<feature type="compositionally biased region" description="Polar residues" evidence="1">
    <location>
        <begin position="1"/>
        <end position="18"/>
    </location>
</feature>
<comment type="caution">
    <text evidence="2">The sequence shown here is derived from an EMBL/GenBank/DDBJ whole genome shotgun (WGS) entry which is preliminary data.</text>
</comment>
<organism evidence="2 3">
    <name type="scientific">Brachionus plicatilis</name>
    <name type="common">Marine rotifer</name>
    <name type="synonym">Brachionus muelleri</name>
    <dbReference type="NCBI Taxonomy" id="10195"/>
    <lineage>
        <taxon>Eukaryota</taxon>
        <taxon>Metazoa</taxon>
        <taxon>Spiralia</taxon>
        <taxon>Gnathifera</taxon>
        <taxon>Rotifera</taxon>
        <taxon>Eurotatoria</taxon>
        <taxon>Monogononta</taxon>
        <taxon>Pseudotrocha</taxon>
        <taxon>Ploima</taxon>
        <taxon>Brachionidae</taxon>
        <taxon>Brachionus</taxon>
    </lineage>
</organism>
<accession>A0A3M7Q5N2</accession>
<proteinExistence type="predicted"/>